<protein>
    <submittedName>
        <fullName evidence="2">Uncharacterized protein</fullName>
    </submittedName>
</protein>
<evidence type="ECO:0000313" key="2">
    <source>
        <dbReference type="EMBL" id="AVQ01472.1"/>
    </source>
</evidence>
<dbReference type="RefSeq" id="WP_013078361.1">
    <property type="nucleotide sequence ID" value="NZ_CP027850.1"/>
</dbReference>
<reference evidence="2 3" key="1">
    <citation type="journal article" date="2015" name="Biotechnol. Bioeng.">
        <title>Genome sequence and phenotypic characterization of Caulobacter segnis.</title>
        <authorList>
            <person name="Patel S."/>
            <person name="Fletcher B."/>
            <person name="Scott D.C."/>
            <person name="Ely B."/>
        </authorList>
    </citation>
    <scope>NUCLEOTIDE SEQUENCE [LARGE SCALE GENOMIC DNA]</scope>
    <source>
        <strain evidence="2 3">TK0059</strain>
    </source>
</reference>
<keyword evidence="1" id="KW-0812">Transmembrane</keyword>
<evidence type="ECO:0000256" key="1">
    <source>
        <dbReference type="SAM" id="Phobius"/>
    </source>
</evidence>
<accession>A0ABM6TEE4</accession>
<feature type="transmembrane region" description="Helical" evidence="1">
    <location>
        <begin position="21"/>
        <end position="38"/>
    </location>
</feature>
<name>A0ABM6TEE4_9CAUL</name>
<keyword evidence="1" id="KW-1133">Transmembrane helix</keyword>
<proteinExistence type="predicted"/>
<dbReference type="Proteomes" id="UP000240527">
    <property type="component" value="Chromosome"/>
</dbReference>
<organism evidence="2 3">
    <name type="scientific">Caulobacter segnis</name>
    <dbReference type="NCBI Taxonomy" id="88688"/>
    <lineage>
        <taxon>Bacteria</taxon>
        <taxon>Pseudomonadati</taxon>
        <taxon>Pseudomonadota</taxon>
        <taxon>Alphaproteobacteria</taxon>
        <taxon>Caulobacterales</taxon>
        <taxon>Caulobacteraceae</taxon>
        <taxon>Caulobacter</taxon>
    </lineage>
</organism>
<evidence type="ECO:0000313" key="3">
    <source>
        <dbReference type="Proteomes" id="UP000240527"/>
    </source>
</evidence>
<keyword evidence="1" id="KW-0472">Membrane</keyword>
<gene>
    <name evidence="2" type="ORF">B7G68_06150</name>
</gene>
<feature type="transmembrane region" description="Helical" evidence="1">
    <location>
        <begin position="58"/>
        <end position="76"/>
    </location>
</feature>
<keyword evidence="3" id="KW-1185">Reference proteome</keyword>
<sequence>MLRAQPDRHDDVVNPLRPWRSAVLIFLAGWAVVLADILDLPMQGRGARREGFEPAILWLPFLCVAAYLALWMAWSARDGHWKRRSRALRDRLRDEGASPQD</sequence>
<dbReference type="EMBL" id="CP027850">
    <property type="protein sequence ID" value="AVQ01472.1"/>
    <property type="molecule type" value="Genomic_DNA"/>
</dbReference>